<dbReference type="InterPro" id="IPR003607">
    <property type="entry name" value="HD/PDEase_dom"/>
</dbReference>
<dbReference type="NCBIfam" id="TIGR01693">
    <property type="entry name" value="UTase_glnD"/>
    <property type="match status" value="1"/>
</dbReference>
<keyword evidence="3" id="KW-0677">Repeat</keyword>
<dbReference type="SUPFAM" id="SSF81301">
    <property type="entry name" value="Nucleotidyltransferase"/>
    <property type="match status" value="1"/>
</dbReference>
<dbReference type="InterPro" id="IPR043519">
    <property type="entry name" value="NT_sf"/>
</dbReference>
<proteinExistence type="inferred from homology"/>
<keyword evidence="4 7" id="KW-0378">Hydrolase</keyword>
<dbReference type="Pfam" id="PF01966">
    <property type="entry name" value="HD"/>
    <property type="match status" value="1"/>
</dbReference>
<dbReference type="HAMAP" id="MF_00277">
    <property type="entry name" value="PII_uridylyl_transf"/>
    <property type="match status" value="1"/>
</dbReference>
<evidence type="ECO:0000256" key="1">
    <source>
        <dbReference type="ARBA" id="ARBA00022679"/>
    </source>
</evidence>
<evidence type="ECO:0000256" key="5">
    <source>
        <dbReference type="ARBA" id="ARBA00022842"/>
    </source>
</evidence>
<reference evidence="10 11" key="1">
    <citation type="submission" date="2020-08" db="EMBL/GenBank/DDBJ databases">
        <title>Genomic Encyclopedia of Type Strains, Phase IV (KMG-IV): sequencing the most valuable type-strain genomes for metagenomic binning, comparative biology and taxonomic classification.</title>
        <authorList>
            <person name="Goeker M."/>
        </authorList>
    </citation>
    <scope>NUCLEOTIDE SEQUENCE [LARGE SCALE GENOMIC DNA]</scope>
    <source>
        <strain evidence="10 11">DSM 7050</strain>
    </source>
</reference>
<keyword evidence="11" id="KW-1185">Reference proteome</keyword>
<dbReference type="InterPro" id="IPR002912">
    <property type="entry name" value="ACT_dom"/>
</dbReference>
<comment type="caution">
    <text evidence="7">Lacks conserved residue(s) required for the propagation of feature annotation.</text>
</comment>
<dbReference type="Pfam" id="PF01909">
    <property type="entry name" value="NTP_transf_2"/>
    <property type="match status" value="1"/>
</dbReference>
<comment type="catalytic activity">
    <reaction evidence="7">
        <text>[protein-PII]-L-tyrosine + UTP = [protein-PII]-uridylyl-L-tyrosine + diphosphate</text>
        <dbReference type="Rhea" id="RHEA:13673"/>
        <dbReference type="Rhea" id="RHEA-COMP:12147"/>
        <dbReference type="Rhea" id="RHEA-COMP:12148"/>
        <dbReference type="ChEBI" id="CHEBI:33019"/>
        <dbReference type="ChEBI" id="CHEBI:46398"/>
        <dbReference type="ChEBI" id="CHEBI:46858"/>
        <dbReference type="ChEBI" id="CHEBI:90602"/>
        <dbReference type="EC" id="2.7.7.59"/>
    </reaction>
</comment>
<name>A0ABR6L394_9HYPH</name>
<sequence>MTDIPLNLELLIDADALRRDLSALTGEDGNGADPGIRATALAMFKERVAAGKKIAEDMLMEDEGGTACAIRISHLMDEVIRVLYDFAVTHVYRAKNPSRAERMAVVAVGGYGRGTLAPGSDIDLLFLLPYKQTPWGEQIVEYMLYMLWDMGLKVGHATRNIDECLRLSRSDITIRTAILEARFVWGERKLCDELIERFDKELVKDTGPEYVQAKLAERDTRHAKSGESRYLVEPNIKDGKGGLRDLHTLFWIAKYYYRVRTGAELINKGVFTQGEYGQFVEAEDFLWAVRCHMHFLTGKPEERLHFDIQREIAERLGYTVQPGLSAVERFMKDYFLVAKEVGDLTRIFCAALEEEQAKDAPGFHGLLQGFSRRRRKLAGTSDFIIDNQRINVADDQVFRRDPVNMLRFFWFADRHGLELHPNALKLLTRSLGLVDKGLRRNEEANRYFLDILTSDRNPELNLRRMNEAGLLGRLIPDFGRIVAMMQFSMYHHYTVDEHLLRCIGVLSEIEHGDGEKIHPLSHTLIPGLKKQREALYVAVLLHDIAKGRPEDHSEAGGKIARRIGPHMGLSPADTETVAWLVENHLVMSMTAQTRDLNDRKTIDDFADVVQSVERLKLLLILTVCDIRGVGPGVWNGWKGQLLRTLYFETELLLTGGFSELSRAERTAAARETLAAALGDWPEKARKKYAKLHYENYLLTVDLDDQKRHAEFIRGADAAGKQLSTMVRTHEFEAVTEITILAQDHPRLLSVIAGACAAAGGNIVDAQIFTTSDGRALDIILISREFDRDEDERRRAERVGQLIEDVLSGRSWLPEMIAKRAKPKRGQKTFRIQPRAEIRNTLSNRFSVVEVVGLDRPGFLSEITGALSDLSLDIASAHITTFGEKVIDTFYVTDLTGQKIDNPTRLENIRARLIATLEGPNADRAKAKAAAE</sequence>
<comment type="domain">
    <text evidence="7">Has four distinct domains: an N-terminal nucleotidyltransferase (NT) domain responsible for UTase activity, a central HD domain that encodes UR activity, and two C-terminal ACT domains that seem to have a role in glutamine sensing.</text>
</comment>
<evidence type="ECO:0000256" key="2">
    <source>
        <dbReference type="ARBA" id="ARBA00022695"/>
    </source>
</evidence>
<dbReference type="EMBL" id="JACHOT010000003">
    <property type="protein sequence ID" value="MBB4651249.1"/>
    <property type="molecule type" value="Genomic_DNA"/>
</dbReference>
<dbReference type="Gene3D" id="1.10.3090.10">
    <property type="entry name" value="cca-adding enzyme, domain 2"/>
    <property type="match status" value="1"/>
</dbReference>
<dbReference type="InterPro" id="IPR013546">
    <property type="entry name" value="PII_UdlTrfase/GS_AdlTrfase"/>
</dbReference>
<dbReference type="SUPFAM" id="SSF55021">
    <property type="entry name" value="ACT-like"/>
    <property type="match status" value="2"/>
</dbReference>
<comment type="cofactor">
    <cofactor evidence="7">
        <name>Mg(2+)</name>
        <dbReference type="ChEBI" id="CHEBI:18420"/>
    </cofactor>
</comment>
<dbReference type="CDD" id="cd05401">
    <property type="entry name" value="NT_GlnE_GlnD_like"/>
    <property type="match status" value="1"/>
</dbReference>
<dbReference type="Gene3D" id="3.30.70.260">
    <property type="match status" value="1"/>
</dbReference>
<dbReference type="SUPFAM" id="SSF81593">
    <property type="entry name" value="Nucleotidyltransferase substrate binding subunit/domain"/>
    <property type="match status" value="1"/>
</dbReference>
<evidence type="ECO:0000256" key="7">
    <source>
        <dbReference type="HAMAP-Rule" id="MF_00277"/>
    </source>
</evidence>
<dbReference type="CDD" id="cd04900">
    <property type="entry name" value="ACT_UUR-like_1"/>
    <property type="match status" value="1"/>
</dbReference>
<feature type="region of interest" description="Uridylyltransferase" evidence="7">
    <location>
        <begin position="1"/>
        <end position="378"/>
    </location>
</feature>
<dbReference type="EC" id="3.1.4.-" evidence="7"/>
<comment type="function">
    <text evidence="7">Modifies, by uridylylation and deuridylylation, the PII regulatory proteins (GlnB and homologs), in response to the nitrogen status of the cell that GlnD senses through the glutamine level. Under low glutamine levels, catalyzes the conversion of the PII proteins and UTP to PII-UMP and PPi, while under higher glutamine levels, GlnD hydrolyzes PII-UMP to PII and UMP (deuridylylation). Thus, controls uridylylation state and activity of the PII proteins, and plays an important role in the regulation of nitrogen metabolism.</text>
</comment>
<organism evidence="10 11">
    <name type="scientific">Aminobacter niigataensis</name>
    <dbReference type="NCBI Taxonomy" id="83265"/>
    <lineage>
        <taxon>Bacteria</taxon>
        <taxon>Pseudomonadati</taxon>
        <taxon>Pseudomonadota</taxon>
        <taxon>Alphaproteobacteria</taxon>
        <taxon>Hyphomicrobiales</taxon>
        <taxon>Phyllobacteriaceae</taxon>
        <taxon>Aminobacter</taxon>
    </lineage>
</organism>
<comment type="similarity">
    <text evidence="7">Belongs to the GlnD family.</text>
</comment>
<feature type="domain" description="HD" evidence="9">
    <location>
        <begin position="495"/>
        <end position="618"/>
    </location>
</feature>
<keyword evidence="1 7" id="KW-0808">Transferase</keyword>
<dbReference type="SMART" id="SM00471">
    <property type="entry name" value="HDc"/>
    <property type="match status" value="1"/>
</dbReference>
<gene>
    <name evidence="7" type="primary">glnD</name>
    <name evidence="10" type="ORF">GGQ99_003012</name>
</gene>
<dbReference type="PANTHER" id="PTHR47320:SF1">
    <property type="entry name" value="BIFUNCTIONAL URIDYLYLTRANSFERASE_URIDYLYL-REMOVING ENZYME"/>
    <property type="match status" value="1"/>
</dbReference>
<dbReference type="PROSITE" id="PS51671">
    <property type="entry name" value="ACT"/>
    <property type="match status" value="2"/>
</dbReference>
<protein>
    <recommendedName>
        <fullName evidence="7">Bifunctional uridylyltransferase/uridylyl-removing enzyme</fullName>
        <shortName evidence="7">UTase/UR</shortName>
    </recommendedName>
    <alternativeName>
        <fullName evidence="7">Bifunctional [protein-PII] modification enzyme</fullName>
    </alternativeName>
    <alternativeName>
        <fullName evidence="7">Bifunctional nitrogen sensor protein</fullName>
    </alternativeName>
    <domain>
        <recommendedName>
            <fullName evidence="7">[Protein-PII] uridylyltransferase</fullName>
            <shortName evidence="7">PII uridylyltransferase</shortName>
            <shortName evidence="7">UTase</shortName>
            <ecNumber evidence="7">2.7.7.59</ecNumber>
        </recommendedName>
    </domain>
    <domain>
        <recommendedName>
            <fullName evidence="7">[Protein-PII]-UMP uridylyl-removing enzyme</fullName>
            <shortName evidence="7">UR</shortName>
            <ecNumber evidence="7">3.1.4.-</ecNumber>
        </recommendedName>
    </domain>
</protein>
<evidence type="ECO:0000313" key="10">
    <source>
        <dbReference type="EMBL" id="MBB4651249.1"/>
    </source>
</evidence>
<accession>A0ABR6L394</accession>
<dbReference type="Gene3D" id="3.30.460.10">
    <property type="entry name" value="Beta Polymerase, domain 2"/>
    <property type="match status" value="1"/>
</dbReference>
<dbReference type="InterPro" id="IPR002934">
    <property type="entry name" value="Polymerase_NTP_transf_dom"/>
</dbReference>
<dbReference type="InterPro" id="IPR006674">
    <property type="entry name" value="HD_domain"/>
</dbReference>
<dbReference type="CDD" id="cd00077">
    <property type="entry name" value="HDc"/>
    <property type="match status" value="1"/>
</dbReference>
<evidence type="ECO:0000256" key="6">
    <source>
        <dbReference type="ARBA" id="ARBA00023268"/>
    </source>
</evidence>
<keyword evidence="2 7" id="KW-0548">Nucleotidyltransferase</keyword>
<evidence type="ECO:0000259" key="8">
    <source>
        <dbReference type="PROSITE" id="PS51671"/>
    </source>
</evidence>
<comment type="caution">
    <text evidence="10">The sequence shown here is derived from an EMBL/GenBank/DDBJ whole genome shotgun (WGS) entry which is preliminary data.</text>
</comment>
<comment type="catalytic activity">
    <reaction evidence="7">
        <text>[protein-PII]-uridylyl-L-tyrosine + H2O = [protein-PII]-L-tyrosine + UMP + H(+)</text>
        <dbReference type="Rhea" id="RHEA:48600"/>
        <dbReference type="Rhea" id="RHEA-COMP:12147"/>
        <dbReference type="Rhea" id="RHEA-COMP:12148"/>
        <dbReference type="ChEBI" id="CHEBI:15377"/>
        <dbReference type="ChEBI" id="CHEBI:15378"/>
        <dbReference type="ChEBI" id="CHEBI:46858"/>
        <dbReference type="ChEBI" id="CHEBI:57865"/>
        <dbReference type="ChEBI" id="CHEBI:90602"/>
    </reaction>
</comment>
<dbReference type="Pfam" id="PF01842">
    <property type="entry name" value="ACT"/>
    <property type="match status" value="2"/>
</dbReference>
<feature type="domain" description="ACT" evidence="8">
    <location>
        <begin position="736"/>
        <end position="817"/>
    </location>
</feature>
<dbReference type="CDD" id="cd04899">
    <property type="entry name" value="ACT_ACR-UUR-like_2"/>
    <property type="match status" value="1"/>
</dbReference>
<dbReference type="GO" id="GO:0008773">
    <property type="term" value="F:[protein-PII] uridylyltransferase activity"/>
    <property type="evidence" value="ECO:0007669"/>
    <property type="project" value="UniProtKB-EC"/>
</dbReference>
<dbReference type="Proteomes" id="UP000539538">
    <property type="component" value="Unassembled WGS sequence"/>
</dbReference>
<evidence type="ECO:0000256" key="3">
    <source>
        <dbReference type="ARBA" id="ARBA00022737"/>
    </source>
</evidence>
<dbReference type="RefSeq" id="WP_183263121.1">
    <property type="nucleotide sequence ID" value="NZ_BAAAVZ010000015.1"/>
</dbReference>
<dbReference type="InterPro" id="IPR045865">
    <property type="entry name" value="ACT-like_dom_sf"/>
</dbReference>
<dbReference type="PROSITE" id="PS51831">
    <property type="entry name" value="HD"/>
    <property type="match status" value="1"/>
</dbReference>
<dbReference type="InterPro" id="IPR010043">
    <property type="entry name" value="UTase/UR"/>
</dbReference>
<dbReference type="EC" id="2.7.7.59" evidence="7"/>
<comment type="activity regulation">
    <text evidence="7">Uridylyltransferase (UTase) activity is inhibited by glutamine, while glutamine activates uridylyl-removing (UR) activity.</text>
</comment>
<dbReference type="SUPFAM" id="SSF81891">
    <property type="entry name" value="Poly A polymerase C-terminal region-like"/>
    <property type="match status" value="1"/>
</dbReference>
<keyword evidence="5 7" id="KW-0460">Magnesium</keyword>
<dbReference type="Pfam" id="PF08335">
    <property type="entry name" value="GlnD_UR_UTase"/>
    <property type="match status" value="1"/>
</dbReference>
<dbReference type="PANTHER" id="PTHR47320">
    <property type="entry name" value="BIFUNCTIONAL URIDYLYLTRANSFERASE/URIDYLYL-REMOVING ENZYME"/>
    <property type="match status" value="1"/>
</dbReference>
<keyword evidence="6 7" id="KW-0511">Multifunctional enzyme</keyword>
<evidence type="ECO:0000259" key="9">
    <source>
        <dbReference type="PROSITE" id="PS51831"/>
    </source>
</evidence>
<evidence type="ECO:0000313" key="11">
    <source>
        <dbReference type="Proteomes" id="UP000539538"/>
    </source>
</evidence>
<feature type="domain" description="ACT" evidence="8">
    <location>
        <begin position="847"/>
        <end position="931"/>
    </location>
</feature>
<dbReference type="NCBIfam" id="NF003467">
    <property type="entry name" value="PRK05092.1"/>
    <property type="match status" value="1"/>
</dbReference>
<evidence type="ECO:0000256" key="4">
    <source>
        <dbReference type="ARBA" id="ARBA00022801"/>
    </source>
</evidence>
<dbReference type="PIRSF" id="PIRSF006288">
    <property type="entry name" value="PII_uridyltransf"/>
    <property type="match status" value="1"/>
</dbReference>